<name>A0A655ZHI4_VIBCL</name>
<organism evidence="1 2">
    <name type="scientific">Vibrio cholerae</name>
    <dbReference type="NCBI Taxonomy" id="666"/>
    <lineage>
        <taxon>Bacteria</taxon>
        <taxon>Pseudomonadati</taxon>
        <taxon>Pseudomonadota</taxon>
        <taxon>Gammaproteobacteria</taxon>
        <taxon>Vibrionales</taxon>
        <taxon>Vibrionaceae</taxon>
        <taxon>Vibrio</taxon>
    </lineage>
</organism>
<gene>
    <name evidence="1" type="ORF">ERS013201_03306</name>
</gene>
<evidence type="ECO:0000313" key="1">
    <source>
        <dbReference type="EMBL" id="CSC69622.1"/>
    </source>
</evidence>
<dbReference type="EMBL" id="CWQJ01000027">
    <property type="protein sequence ID" value="CSC69622.1"/>
    <property type="molecule type" value="Genomic_DNA"/>
</dbReference>
<dbReference type="Proteomes" id="UP000046067">
    <property type="component" value="Unassembled WGS sequence"/>
</dbReference>
<reference evidence="1 2" key="1">
    <citation type="submission" date="2015-07" db="EMBL/GenBank/DDBJ databases">
        <authorList>
            <consortium name="Pathogen Informatics"/>
        </authorList>
    </citation>
    <scope>NUCLEOTIDE SEQUENCE [LARGE SCALE GENOMIC DNA]</scope>
    <source>
        <strain evidence="1 2">A325</strain>
    </source>
</reference>
<protein>
    <submittedName>
        <fullName evidence="1">Uncharacterized protein</fullName>
    </submittedName>
</protein>
<sequence length="99" mass="11294">MSSNARQRDVRVAHHQGLGQLSQRLILRIAIRHKIAPLQLNTNRVIIALGSACKRGNTRMPRAQMKRHKLHHLTITADHAVRRDAHLGDHLKKRMLIGI</sequence>
<proteinExistence type="predicted"/>
<accession>A0A655ZHI4</accession>
<evidence type="ECO:0000313" key="2">
    <source>
        <dbReference type="Proteomes" id="UP000046067"/>
    </source>
</evidence>
<dbReference type="AlphaFoldDB" id="A0A655ZHI4"/>